<dbReference type="Proteomes" id="UP000232323">
    <property type="component" value="Unassembled WGS sequence"/>
</dbReference>
<proteinExistence type="predicted"/>
<protein>
    <submittedName>
        <fullName evidence="3">Uncharacterized protein</fullName>
    </submittedName>
</protein>
<keyword evidence="4" id="KW-1185">Reference proteome</keyword>
<dbReference type="EMBL" id="BEGY01000187">
    <property type="protein sequence ID" value="GAX85716.1"/>
    <property type="molecule type" value="Genomic_DNA"/>
</dbReference>
<sequence length="279" mass="30667">MSDTSENNNFSKMVDELKKYFPDMDTSGFSKDVHYNVFNRKWCVYNDDKWHELNFQKAAIFFLRIAAQNNGKAVSDWVLTKQTLDNLHQCINCNSYKPCEVICTVKCCTAGLCQDETESSSADGGGDKRSVDGGGGGKRSVDGGKKSADGGKKSADGGKKSVDGGKKSADGGKKSMDNEQICKQLRDERKLNKAQQAEIDALKKDNASLLKENASLIQYKQALANENIELAKTNSILTSENASLIQDKQRMDEVCQCLTRSVQLTLAGRPSKRPKPDDA</sequence>
<accession>A0A250XRP3</accession>
<name>A0A250XRP3_9CHLO</name>
<feature type="compositionally biased region" description="Basic and acidic residues" evidence="2">
    <location>
        <begin position="139"/>
        <end position="177"/>
    </location>
</feature>
<evidence type="ECO:0000313" key="4">
    <source>
        <dbReference type="Proteomes" id="UP000232323"/>
    </source>
</evidence>
<evidence type="ECO:0000256" key="1">
    <source>
        <dbReference type="SAM" id="Coils"/>
    </source>
</evidence>
<evidence type="ECO:0000313" key="3">
    <source>
        <dbReference type="EMBL" id="GAX85716.1"/>
    </source>
</evidence>
<dbReference type="AlphaFoldDB" id="A0A250XRP3"/>
<feature type="region of interest" description="Disordered" evidence="2">
    <location>
        <begin position="116"/>
        <end position="179"/>
    </location>
</feature>
<feature type="coiled-coil region" evidence="1">
    <location>
        <begin position="185"/>
        <end position="212"/>
    </location>
</feature>
<keyword evidence="1" id="KW-0175">Coiled coil</keyword>
<evidence type="ECO:0000256" key="2">
    <source>
        <dbReference type="SAM" id="MobiDB-lite"/>
    </source>
</evidence>
<comment type="caution">
    <text evidence="3">The sequence shown here is derived from an EMBL/GenBank/DDBJ whole genome shotgun (WGS) entry which is preliminary data.</text>
</comment>
<reference evidence="3 4" key="1">
    <citation type="submission" date="2017-08" db="EMBL/GenBank/DDBJ databases">
        <title>Acidophilic green algal genome provides insights into adaptation to an acidic environment.</title>
        <authorList>
            <person name="Hirooka S."/>
            <person name="Hirose Y."/>
            <person name="Kanesaki Y."/>
            <person name="Higuchi S."/>
            <person name="Fujiwara T."/>
            <person name="Onuma R."/>
            <person name="Era A."/>
            <person name="Ohbayashi R."/>
            <person name="Uzuka A."/>
            <person name="Nozaki H."/>
            <person name="Yoshikawa H."/>
            <person name="Miyagishima S.Y."/>
        </authorList>
    </citation>
    <scope>NUCLEOTIDE SEQUENCE [LARGE SCALE GENOMIC DNA]</scope>
    <source>
        <strain evidence="3 4">NIES-2499</strain>
    </source>
</reference>
<gene>
    <name evidence="3" type="ORF">CEUSTIGMA_g13130.t1</name>
</gene>
<organism evidence="3 4">
    <name type="scientific">Chlamydomonas eustigma</name>
    <dbReference type="NCBI Taxonomy" id="1157962"/>
    <lineage>
        <taxon>Eukaryota</taxon>
        <taxon>Viridiplantae</taxon>
        <taxon>Chlorophyta</taxon>
        <taxon>core chlorophytes</taxon>
        <taxon>Chlorophyceae</taxon>
        <taxon>CS clade</taxon>
        <taxon>Chlamydomonadales</taxon>
        <taxon>Chlamydomonadaceae</taxon>
        <taxon>Chlamydomonas</taxon>
    </lineage>
</organism>